<dbReference type="RefSeq" id="WP_131829914.1">
    <property type="nucleotide sequence ID" value="NZ_FUXL01000008.1"/>
</dbReference>
<sequence length="151" mass="16975">MANDGWNWWAGYDEETMLWGPFDTKEEAVNAGREDAGGEFQDADGVWKVGVHVVEARNDPLRLADWIDVECLIERAEEDLSESDRTGYEGDEGPYFECSHEQEVDLASRIKAACDEWQAAHGLVFTCRTSSAMRNDEYVVVSHPNATREAA</sequence>
<dbReference type="EMBL" id="FUXL01000008">
    <property type="protein sequence ID" value="SKA19964.1"/>
    <property type="molecule type" value="Genomic_DNA"/>
</dbReference>
<organism evidence="1 2">
    <name type="scientific">Consotaella salsifontis</name>
    <dbReference type="NCBI Taxonomy" id="1365950"/>
    <lineage>
        <taxon>Bacteria</taxon>
        <taxon>Pseudomonadati</taxon>
        <taxon>Pseudomonadota</taxon>
        <taxon>Alphaproteobacteria</taxon>
        <taxon>Hyphomicrobiales</taxon>
        <taxon>Aurantimonadaceae</taxon>
        <taxon>Consotaella</taxon>
    </lineage>
</organism>
<dbReference type="OrthoDB" id="8447973at2"/>
<reference evidence="1 2" key="1">
    <citation type="submission" date="2017-02" db="EMBL/GenBank/DDBJ databases">
        <authorList>
            <person name="Peterson S.W."/>
        </authorList>
    </citation>
    <scope>NUCLEOTIDE SEQUENCE [LARGE SCALE GENOMIC DNA]</scope>
    <source>
        <strain evidence="1 2">USBA 369</strain>
    </source>
</reference>
<evidence type="ECO:0000313" key="1">
    <source>
        <dbReference type="EMBL" id="SKA19964.1"/>
    </source>
</evidence>
<gene>
    <name evidence="1" type="ORF">SAMN05428963_1089</name>
</gene>
<keyword evidence="2" id="KW-1185">Reference proteome</keyword>
<dbReference type="Proteomes" id="UP000190135">
    <property type="component" value="Unassembled WGS sequence"/>
</dbReference>
<accession>A0A1T4RVC0</accession>
<proteinExistence type="predicted"/>
<evidence type="ECO:0000313" key="2">
    <source>
        <dbReference type="Proteomes" id="UP000190135"/>
    </source>
</evidence>
<name>A0A1T4RVC0_9HYPH</name>
<protein>
    <submittedName>
        <fullName evidence="1">Uncharacterized protein</fullName>
    </submittedName>
</protein>
<dbReference type="AlphaFoldDB" id="A0A1T4RVC0"/>
<dbReference type="STRING" id="1365950.SAMN05428963_1089"/>